<gene>
    <name evidence="2" type="ordered locus">Tery_4035</name>
</gene>
<dbReference type="EMBL" id="CP000393">
    <property type="protein sequence ID" value="ABG53052.1"/>
    <property type="molecule type" value="Genomic_DNA"/>
</dbReference>
<protein>
    <submittedName>
        <fullName evidence="2">Uncharacterized protein</fullName>
    </submittedName>
</protein>
<feature type="transmembrane region" description="Helical" evidence="1">
    <location>
        <begin position="41"/>
        <end position="62"/>
    </location>
</feature>
<dbReference type="AlphaFoldDB" id="Q10XH2"/>
<accession>Q10XH2</accession>
<keyword evidence="1" id="KW-1133">Transmembrane helix</keyword>
<reference evidence="2" key="1">
    <citation type="submission" date="2006-06" db="EMBL/GenBank/DDBJ databases">
        <title>Complete sequence of Trichodesmium erythraeum IMS101.</title>
        <authorList>
            <consortium name="US DOE Joint Genome Institute"/>
            <person name="Copeland A."/>
            <person name="Lucas S."/>
            <person name="Lapidus A."/>
            <person name="Barry K."/>
            <person name="Detter J.C."/>
            <person name="Glavina del Rio T."/>
            <person name="Hammon N."/>
            <person name="Israni S."/>
            <person name="Dalin E."/>
            <person name="Tice H."/>
            <person name="Pitluck S."/>
            <person name="Kiss H."/>
            <person name="Munk A.C."/>
            <person name="Brettin T."/>
            <person name="Bruce D."/>
            <person name="Han C."/>
            <person name="Tapia R."/>
            <person name="Gilna P."/>
            <person name="Schmutz J."/>
            <person name="Larimer F."/>
            <person name="Land M."/>
            <person name="Hauser L."/>
            <person name="Kyrpides N."/>
            <person name="Kim E."/>
            <person name="Richardson P."/>
        </authorList>
    </citation>
    <scope>NUCLEOTIDE SEQUENCE [LARGE SCALE GENOMIC DNA]</scope>
    <source>
        <strain evidence="2">IMS101</strain>
    </source>
</reference>
<name>Q10XH2_TRIEI</name>
<sequence>MENTYSVETTTEKMTIATKAVEEIEKNQGLTQRVINTLKTVGAAALAKFLSHLASSFIIVALDDWQKSKKRIS</sequence>
<dbReference type="HOGENOM" id="CLU_2703771_0_0_3"/>
<dbReference type="RefSeq" id="WP_011613382.1">
    <property type="nucleotide sequence ID" value="NC_008312.1"/>
</dbReference>
<keyword evidence="1" id="KW-0812">Transmembrane</keyword>
<evidence type="ECO:0000256" key="1">
    <source>
        <dbReference type="SAM" id="Phobius"/>
    </source>
</evidence>
<proteinExistence type="predicted"/>
<dbReference type="KEGG" id="ter:Tery_4035"/>
<evidence type="ECO:0000313" key="2">
    <source>
        <dbReference type="EMBL" id="ABG53052.1"/>
    </source>
</evidence>
<organism evidence="2">
    <name type="scientific">Trichodesmium erythraeum (strain IMS101)</name>
    <dbReference type="NCBI Taxonomy" id="203124"/>
    <lineage>
        <taxon>Bacteria</taxon>
        <taxon>Bacillati</taxon>
        <taxon>Cyanobacteriota</taxon>
        <taxon>Cyanophyceae</taxon>
        <taxon>Oscillatoriophycideae</taxon>
        <taxon>Oscillatoriales</taxon>
        <taxon>Microcoleaceae</taxon>
        <taxon>Trichodesmium</taxon>
    </lineage>
</organism>
<keyword evidence="1" id="KW-0472">Membrane</keyword>
<dbReference type="eggNOG" id="COG1357">
    <property type="taxonomic scope" value="Bacteria"/>
</dbReference>
<dbReference type="STRING" id="203124.Tery_4035"/>